<dbReference type="Pfam" id="PF00392">
    <property type="entry name" value="GntR"/>
    <property type="match status" value="2"/>
</dbReference>
<feature type="domain" description="HTH gntR-type" evidence="4">
    <location>
        <begin position="8"/>
        <end position="76"/>
    </location>
</feature>
<protein>
    <submittedName>
        <fullName evidence="5">GntR family transcriptional regulator</fullName>
    </submittedName>
</protein>
<keyword evidence="1" id="KW-0805">Transcription regulation</keyword>
<evidence type="ECO:0000256" key="3">
    <source>
        <dbReference type="ARBA" id="ARBA00023163"/>
    </source>
</evidence>
<comment type="caution">
    <text evidence="5">The sequence shown here is derived from an EMBL/GenBank/DDBJ whole genome shotgun (WGS) entry which is preliminary data.</text>
</comment>
<gene>
    <name evidence="5" type="ORF">ACFFR3_21030</name>
</gene>
<dbReference type="PROSITE" id="PS50949">
    <property type="entry name" value="HTH_GNTR"/>
    <property type="match status" value="2"/>
</dbReference>
<organism evidence="5 6">
    <name type="scientific">Nonomuraea salmonea</name>
    <dbReference type="NCBI Taxonomy" id="46181"/>
    <lineage>
        <taxon>Bacteria</taxon>
        <taxon>Bacillati</taxon>
        <taxon>Actinomycetota</taxon>
        <taxon>Actinomycetes</taxon>
        <taxon>Streptosporangiales</taxon>
        <taxon>Streptosporangiaceae</taxon>
        <taxon>Nonomuraea</taxon>
    </lineage>
</organism>
<accession>A0ABV5NNX7</accession>
<evidence type="ECO:0000256" key="2">
    <source>
        <dbReference type="ARBA" id="ARBA00023125"/>
    </source>
</evidence>
<feature type="domain" description="HTH gntR-type" evidence="4">
    <location>
        <begin position="85"/>
        <end position="153"/>
    </location>
</feature>
<dbReference type="InterPro" id="IPR000524">
    <property type="entry name" value="Tscrpt_reg_HTH_GntR"/>
</dbReference>
<dbReference type="CDD" id="cd07377">
    <property type="entry name" value="WHTH_GntR"/>
    <property type="match status" value="2"/>
</dbReference>
<evidence type="ECO:0000256" key="1">
    <source>
        <dbReference type="ARBA" id="ARBA00023015"/>
    </source>
</evidence>
<dbReference type="RefSeq" id="WP_379483674.1">
    <property type="nucleotide sequence ID" value="NZ_JBHMCF010000020.1"/>
</dbReference>
<dbReference type="InterPro" id="IPR050679">
    <property type="entry name" value="Bact_HTH_transcr_reg"/>
</dbReference>
<evidence type="ECO:0000313" key="6">
    <source>
        <dbReference type="Proteomes" id="UP001589568"/>
    </source>
</evidence>
<reference evidence="5 6" key="1">
    <citation type="submission" date="2024-09" db="EMBL/GenBank/DDBJ databases">
        <authorList>
            <person name="Sun Q."/>
            <person name="Mori K."/>
        </authorList>
    </citation>
    <scope>NUCLEOTIDE SEQUENCE [LARGE SCALE GENOMIC DNA]</scope>
    <source>
        <strain evidence="5 6">JCM 3324</strain>
    </source>
</reference>
<keyword evidence="3" id="KW-0804">Transcription</keyword>
<sequence>MLDRGGRVPLYVQVADLLRDRIERGELKAGEPVPSEAALQKDYLIAQTTARRVARELRARGLVFTVSGEGTFVGRPGTPRAFVHMPIYRRIAADIVERIERGDIAPNRAIPGERVLMRRYGVAKVTVRQAVAYLREHGWVVTVPYQGSYVTTPEKWPIRSGS</sequence>
<dbReference type="InterPro" id="IPR036388">
    <property type="entry name" value="WH-like_DNA-bd_sf"/>
</dbReference>
<keyword evidence="2" id="KW-0238">DNA-binding</keyword>
<proteinExistence type="predicted"/>
<evidence type="ECO:0000259" key="4">
    <source>
        <dbReference type="PROSITE" id="PS50949"/>
    </source>
</evidence>
<name>A0ABV5NNX7_9ACTN</name>
<dbReference type="InterPro" id="IPR036390">
    <property type="entry name" value="WH_DNA-bd_sf"/>
</dbReference>
<dbReference type="PRINTS" id="PR00035">
    <property type="entry name" value="HTHGNTR"/>
</dbReference>
<dbReference type="SUPFAM" id="SSF46785">
    <property type="entry name" value="Winged helix' DNA-binding domain"/>
    <property type="match status" value="2"/>
</dbReference>
<keyword evidence="6" id="KW-1185">Reference proteome</keyword>
<dbReference type="PANTHER" id="PTHR44846">
    <property type="entry name" value="MANNOSYL-D-GLYCERATE TRANSPORT/METABOLISM SYSTEM REPRESSOR MNGR-RELATED"/>
    <property type="match status" value="1"/>
</dbReference>
<dbReference type="EMBL" id="JBHMCF010000020">
    <property type="protein sequence ID" value="MFB9472005.1"/>
    <property type="molecule type" value="Genomic_DNA"/>
</dbReference>
<dbReference type="Gene3D" id="1.10.10.10">
    <property type="entry name" value="Winged helix-like DNA-binding domain superfamily/Winged helix DNA-binding domain"/>
    <property type="match status" value="2"/>
</dbReference>
<evidence type="ECO:0000313" key="5">
    <source>
        <dbReference type="EMBL" id="MFB9472005.1"/>
    </source>
</evidence>
<dbReference type="Proteomes" id="UP001589568">
    <property type="component" value="Unassembled WGS sequence"/>
</dbReference>
<dbReference type="SMART" id="SM00345">
    <property type="entry name" value="HTH_GNTR"/>
    <property type="match status" value="2"/>
</dbReference>